<organism evidence="3 4">
    <name type="scientific">Frankia canadensis</name>
    <dbReference type="NCBI Taxonomy" id="1836972"/>
    <lineage>
        <taxon>Bacteria</taxon>
        <taxon>Bacillati</taxon>
        <taxon>Actinomycetota</taxon>
        <taxon>Actinomycetes</taxon>
        <taxon>Frankiales</taxon>
        <taxon>Frankiaceae</taxon>
        <taxon>Frankia</taxon>
    </lineage>
</organism>
<evidence type="ECO:0000259" key="2">
    <source>
        <dbReference type="Pfam" id="PF01558"/>
    </source>
</evidence>
<dbReference type="Gene3D" id="3.40.920.10">
    <property type="entry name" value="Pyruvate-ferredoxin oxidoreductase, PFOR, domain III"/>
    <property type="match status" value="1"/>
</dbReference>
<dbReference type="EMBL" id="FZMO01000567">
    <property type="protein sequence ID" value="SNQ52249.1"/>
    <property type="molecule type" value="Genomic_DNA"/>
</dbReference>
<dbReference type="PANTHER" id="PTHR42730:SF1">
    <property type="entry name" value="2-OXOGLUTARATE SYNTHASE SUBUNIT KORC"/>
    <property type="match status" value="1"/>
</dbReference>
<reference evidence="3 4" key="1">
    <citation type="submission" date="2017-06" db="EMBL/GenBank/DDBJ databases">
        <authorList>
            <person name="Kim H.J."/>
            <person name="Triplett B.A."/>
        </authorList>
    </citation>
    <scope>NUCLEOTIDE SEQUENCE [LARGE SCALE GENOMIC DNA]</scope>
    <source>
        <strain evidence="3">FRACA_ARgP5</strain>
    </source>
</reference>
<dbReference type="GO" id="GO:0016903">
    <property type="term" value="F:oxidoreductase activity, acting on the aldehyde or oxo group of donors"/>
    <property type="evidence" value="ECO:0007669"/>
    <property type="project" value="InterPro"/>
</dbReference>
<dbReference type="InterPro" id="IPR052554">
    <property type="entry name" value="2-oxoglutarate_synth_KorC"/>
</dbReference>
<keyword evidence="4" id="KW-1185">Reference proteome</keyword>
<evidence type="ECO:0000313" key="4">
    <source>
        <dbReference type="Proteomes" id="UP000234331"/>
    </source>
</evidence>
<dbReference type="Proteomes" id="UP000234331">
    <property type="component" value="Unassembled WGS sequence"/>
</dbReference>
<proteinExistence type="predicted"/>
<dbReference type="InterPro" id="IPR019752">
    <property type="entry name" value="Pyrv/ketoisovalerate_OxRed_cat"/>
</dbReference>
<protein>
    <recommendedName>
        <fullName evidence="2">Pyruvate/ketoisovalerate oxidoreductase catalytic domain-containing protein</fullName>
    </recommendedName>
</protein>
<dbReference type="PANTHER" id="PTHR42730">
    <property type="entry name" value="2-OXOGLUTARATE SYNTHASE SUBUNIT KORC"/>
    <property type="match status" value="1"/>
</dbReference>
<dbReference type="RefSeq" id="WP_165818710.1">
    <property type="nucleotide sequence ID" value="NZ_FZMO01000567.1"/>
</dbReference>
<sequence>MQSETLITGIGGQGIQLAARTLALGALRSGREVQYTSEVGGEMRGGVSTATLVVGTSRLRALPVVPTAGSLVAMHDRYWPSLSRRIRPGGVVMINSTLWEAPRPEGFQVVEIPATRHALDTGAPMTASLVIIGAFAALTGLAPVEALCAAMESSIPAYRRQSVAANLAAIRFGASLVAPLPEPLLPPTGTGAPNETTVVGA</sequence>
<evidence type="ECO:0000256" key="1">
    <source>
        <dbReference type="ARBA" id="ARBA00023002"/>
    </source>
</evidence>
<name>A0A2I2L2V5_9ACTN</name>
<dbReference type="AlphaFoldDB" id="A0A2I2L2V5"/>
<dbReference type="Pfam" id="PF01558">
    <property type="entry name" value="POR"/>
    <property type="match status" value="1"/>
</dbReference>
<keyword evidence="1" id="KW-0560">Oxidoreductase</keyword>
<dbReference type="InterPro" id="IPR002869">
    <property type="entry name" value="Pyrv_flavodox_OxRed_cen"/>
</dbReference>
<dbReference type="SUPFAM" id="SSF53323">
    <property type="entry name" value="Pyruvate-ferredoxin oxidoreductase, PFOR, domain III"/>
    <property type="match status" value="1"/>
</dbReference>
<feature type="domain" description="Pyruvate/ketoisovalerate oxidoreductase catalytic" evidence="2">
    <location>
        <begin position="11"/>
        <end position="173"/>
    </location>
</feature>
<evidence type="ECO:0000313" key="3">
    <source>
        <dbReference type="EMBL" id="SNQ52249.1"/>
    </source>
</evidence>
<accession>A0A2I2L2V5</accession>
<gene>
    <name evidence="3" type="ORF">FRACA_980012</name>
</gene>